<evidence type="ECO:0000313" key="16">
    <source>
        <dbReference type="EMBL" id="BCM24705.1"/>
    </source>
</evidence>
<organism evidence="16 17">
    <name type="scientific">Methyloradius palustris</name>
    <dbReference type="NCBI Taxonomy" id="2778876"/>
    <lineage>
        <taxon>Bacteria</taxon>
        <taxon>Pseudomonadati</taxon>
        <taxon>Pseudomonadota</taxon>
        <taxon>Betaproteobacteria</taxon>
        <taxon>Nitrosomonadales</taxon>
        <taxon>Methylophilaceae</taxon>
        <taxon>Methyloradius</taxon>
    </lineage>
</organism>
<comment type="catalytic activity">
    <reaction evidence="12">
        <text>a hydroperoxide + [thioredoxin]-dithiol = an alcohol + [thioredoxin]-disulfide + H2O</text>
        <dbReference type="Rhea" id="RHEA:62620"/>
        <dbReference type="Rhea" id="RHEA-COMP:10698"/>
        <dbReference type="Rhea" id="RHEA-COMP:10700"/>
        <dbReference type="ChEBI" id="CHEBI:15377"/>
        <dbReference type="ChEBI" id="CHEBI:29950"/>
        <dbReference type="ChEBI" id="CHEBI:30879"/>
        <dbReference type="ChEBI" id="CHEBI:35924"/>
        <dbReference type="ChEBI" id="CHEBI:50058"/>
        <dbReference type="EC" id="1.11.1.24"/>
    </reaction>
</comment>
<reference evidence="16" key="1">
    <citation type="journal article" date="2021" name="Arch. Microbiol.">
        <title>Methyloradius palustris gen. nov., sp. nov., a methanol-oxidizing bacterium isolated from snow.</title>
        <authorList>
            <person name="Miyadera T."/>
            <person name="Kojima H."/>
            <person name="Fukui M."/>
        </authorList>
    </citation>
    <scope>NUCLEOTIDE SEQUENCE</scope>
    <source>
        <strain evidence="16">Zm11</strain>
    </source>
</reference>
<evidence type="ECO:0000259" key="15">
    <source>
        <dbReference type="PROSITE" id="PS51352"/>
    </source>
</evidence>
<evidence type="ECO:0000256" key="6">
    <source>
        <dbReference type="ARBA" id="ARBA00023002"/>
    </source>
</evidence>
<evidence type="ECO:0000256" key="3">
    <source>
        <dbReference type="ARBA" id="ARBA00013017"/>
    </source>
</evidence>
<evidence type="ECO:0000256" key="13">
    <source>
        <dbReference type="PIRSR" id="PIRSR000239-1"/>
    </source>
</evidence>
<dbReference type="InterPro" id="IPR024706">
    <property type="entry name" value="Peroxiredoxin_AhpC-typ"/>
</dbReference>
<dbReference type="PROSITE" id="PS51352">
    <property type="entry name" value="THIOREDOXIN_2"/>
    <property type="match status" value="1"/>
</dbReference>
<feature type="active site" description="Cysteine sulfenic acid (-SOH) intermediate; for peroxidase activity" evidence="13">
    <location>
        <position position="68"/>
    </location>
</feature>
<dbReference type="SUPFAM" id="SSF52833">
    <property type="entry name" value="Thioredoxin-like"/>
    <property type="match status" value="1"/>
</dbReference>
<keyword evidence="8" id="KW-0676">Redox-active center</keyword>
<dbReference type="InterPro" id="IPR013766">
    <property type="entry name" value="Thioredoxin_domain"/>
</dbReference>
<dbReference type="PANTHER" id="PTHR42801">
    <property type="entry name" value="THIOREDOXIN-DEPENDENT PEROXIDE REDUCTASE"/>
    <property type="match status" value="1"/>
</dbReference>
<keyword evidence="7" id="KW-1015">Disulfide bond</keyword>
<comment type="similarity">
    <text evidence="10">Belongs to the peroxiredoxin family. BCP/PrxQ subfamily.</text>
</comment>
<evidence type="ECO:0000256" key="11">
    <source>
        <dbReference type="ARBA" id="ARBA00042639"/>
    </source>
</evidence>
<protein>
    <recommendedName>
        <fullName evidence="3">thioredoxin-dependent peroxiredoxin</fullName>
        <ecNumber evidence="3">1.11.1.24</ecNumber>
    </recommendedName>
    <alternativeName>
        <fullName evidence="9">Thioredoxin peroxidase</fullName>
    </alternativeName>
    <alternativeName>
        <fullName evidence="11">Thioredoxin-dependent peroxiredoxin Bcp</fullName>
    </alternativeName>
</protein>
<keyword evidence="17" id="KW-1185">Reference proteome</keyword>
<dbReference type="EMBL" id="AP024110">
    <property type="protein sequence ID" value="BCM24705.1"/>
    <property type="molecule type" value="Genomic_DNA"/>
</dbReference>
<keyword evidence="14" id="KW-0732">Signal</keyword>
<keyword evidence="5" id="KW-0049">Antioxidant</keyword>
<dbReference type="GO" id="GO:0005737">
    <property type="term" value="C:cytoplasm"/>
    <property type="evidence" value="ECO:0007669"/>
    <property type="project" value="TreeGrafter"/>
</dbReference>
<dbReference type="InterPro" id="IPR000866">
    <property type="entry name" value="AhpC/TSA"/>
</dbReference>
<evidence type="ECO:0000256" key="9">
    <source>
        <dbReference type="ARBA" id="ARBA00032824"/>
    </source>
</evidence>
<evidence type="ECO:0000256" key="5">
    <source>
        <dbReference type="ARBA" id="ARBA00022862"/>
    </source>
</evidence>
<comment type="function">
    <text evidence="1">Thiol-specific peroxidase that catalyzes the reduction of hydrogen peroxide and organic hydroperoxides to water and alcohols, respectively. Plays a role in cell protection against oxidative stress by detoxifying peroxides and as sensor of hydrogen peroxide-mediated signaling events.</text>
</comment>
<gene>
    <name evidence="16" type="ORF">ZMTM_09640</name>
</gene>
<name>A0A8D5G2X3_9PROT</name>
<dbReference type="GO" id="GO:0034599">
    <property type="term" value="P:cellular response to oxidative stress"/>
    <property type="evidence" value="ECO:0007669"/>
    <property type="project" value="TreeGrafter"/>
</dbReference>
<dbReference type="PANTHER" id="PTHR42801:SF4">
    <property type="entry name" value="AHPC_TSA FAMILY PROTEIN"/>
    <property type="match status" value="1"/>
</dbReference>
<dbReference type="GO" id="GO:0045454">
    <property type="term" value="P:cell redox homeostasis"/>
    <property type="evidence" value="ECO:0007669"/>
    <property type="project" value="TreeGrafter"/>
</dbReference>
<dbReference type="Pfam" id="PF00578">
    <property type="entry name" value="AhpC-TSA"/>
    <property type="match status" value="1"/>
</dbReference>
<evidence type="ECO:0000256" key="8">
    <source>
        <dbReference type="ARBA" id="ARBA00023284"/>
    </source>
</evidence>
<dbReference type="EC" id="1.11.1.24" evidence="3"/>
<dbReference type="RefSeq" id="WP_221765208.1">
    <property type="nucleotide sequence ID" value="NZ_AP024110.1"/>
</dbReference>
<dbReference type="CDD" id="cd03017">
    <property type="entry name" value="PRX_BCP"/>
    <property type="match status" value="1"/>
</dbReference>
<evidence type="ECO:0000256" key="1">
    <source>
        <dbReference type="ARBA" id="ARBA00003330"/>
    </source>
</evidence>
<sequence>MKLRLVTLLSSLLMLMQSVAIAADVPKIGQPAPGFKLEDAKAQPHQLSDYQGKWVVLYFYPKDDTPGCTKEACSFRDDMSQLDKLGAQVIGISVDTSDSHAAFAKKYSLPFPLLADADGKVADSYGALTNLGLFKIAKRYTFLIDPKGNIAKIYQSVDTSRHSQEIIDDLKKLI</sequence>
<proteinExistence type="inferred from homology"/>
<keyword evidence="4" id="KW-0575">Peroxidase</keyword>
<feature type="signal peptide" evidence="14">
    <location>
        <begin position="1"/>
        <end position="22"/>
    </location>
</feature>
<keyword evidence="6" id="KW-0560">Oxidoreductase</keyword>
<feature type="domain" description="Thioredoxin" evidence="15">
    <location>
        <begin position="26"/>
        <end position="174"/>
    </location>
</feature>
<dbReference type="FunFam" id="3.40.30.10:FF:000007">
    <property type="entry name" value="Thioredoxin-dependent thiol peroxidase"/>
    <property type="match status" value="1"/>
</dbReference>
<accession>A0A8D5G2X3</accession>
<evidence type="ECO:0000313" key="17">
    <source>
        <dbReference type="Proteomes" id="UP000826722"/>
    </source>
</evidence>
<evidence type="ECO:0000256" key="2">
    <source>
        <dbReference type="ARBA" id="ARBA00011245"/>
    </source>
</evidence>
<comment type="subunit">
    <text evidence="2">Monomer.</text>
</comment>
<dbReference type="Proteomes" id="UP000826722">
    <property type="component" value="Chromosome"/>
</dbReference>
<dbReference type="KEGG" id="mpau:ZMTM_09640"/>
<dbReference type="GO" id="GO:0008379">
    <property type="term" value="F:thioredoxin peroxidase activity"/>
    <property type="evidence" value="ECO:0007669"/>
    <property type="project" value="TreeGrafter"/>
</dbReference>
<dbReference type="Gene3D" id="3.40.30.10">
    <property type="entry name" value="Glutaredoxin"/>
    <property type="match status" value="1"/>
</dbReference>
<dbReference type="AlphaFoldDB" id="A0A8D5G2X3"/>
<feature type="chain" id="PRO_5034066542" description="thioredoxin-dependent peroxiredoxin" evidence="14">
    <location>
        <begin position="23"/>
        <end position="174"/>
    </location>
</feature>
<evidence type="ECO:0000256" key="7">
    <source>
        <dbReference type="ARBA" id="ARBA00023157"/>
    </source>
</evidence>
<evidence type="ECO:0000256" key="12">
    <source>
        <dbReference type="ARBA" id="ARBA00049091"/>
    </source>
</evidence>
<evidence type="ECO:0000256" key="10">
    <source>
        <dbReference type="ARBA" id="ARBA00038489"/>
    </source>
</evidence>
<dbReference type="InterPro" id="IPR036249">
    <property type="entry name" value="Thioredoxin-like_sf"/>
</dbReference>
<dbReference type="InterPro" id="IPR050924">
    <property type="entry name" value="Peroxiredoxin_BCP/PrxQ"/>
</dbReference>
<dbReference type="PIRSF" id="PIRSF000239">
    <property type="entry name" value="AHPC"/>
    <property type="match status" value="1"/>
</dbReference>
<evidence type="ECO:0000256" key="4">
    <source>
        <dbReference type="ARBA" id="ARBA00022559"/>
    </source>
</evidence>
<evidence type="ECO:0000256" key="14">
    <source>
        <dbReference type="SAM" id="SignalP"/>
    </source>
</evidence>